<accession>A0A1G2B5U4</accession>
<evidence type="ECO:0000313" key="3">
    <source>
        <dbReference type="Proteomes" id="UP000179164"/>
    </source>
</evidence>
<name>A0A1G2B5U4_9BACT</name>
<dbReference type="PANTHER" id="PTHR30238:SF4">
    <property type="entry name" value="SLL1022 PROTEIN"/>
    <property type="match status" value="1"/>
</dbReference>
<dbReference type="Pfam" id="PF04332">
    <property type="entry name" value="DUF475"/>
    <property type="match status" value="1"/>
</dbReference>
<gene>
    <name evidence="2" type="ORF">A2898_01805</name>
</gene>
<comment type="caution">
    <text evidence="2">The sequence shown here is derived from an EMBL/GenBank/DDBJ whole genome shotgun (WGS) entry which is preliminary data.</text>
</comment>
<reference evidence="2 3" key="1">
    <citation type="journal article" date="2016" name="Nat. Commun.">
        <title>Thousands of microbial genomes shed light on interconnected biogeochemical processes in an aquifer system.</title>
        <authorList>
            <person name="Anantharaman K."/>
            <person name="Brown C.T."/>
            <person name="Hug L.A."/>
            <person name="Sharon I."/>
            <person name="Castelle C.J."/>
            <person name="Probst A.J."/>
            <person name="Thomas B.C."/>
            <person name="Singh A."/>
            <person name="Wilkins M.J."/>
            <person name="Karaoz U."/>
            <person name="Brodie E.L."/>
            <person name="Williams K.H."/>
            <person name="Hubbard S.S."/>
            <person name="Banfield J.F."/>
        </authorList>
    </citation>
    <scope>NUCLEOTIDE SEQUENCE [LARGE SCALE GENOMIC DNA]</scope>
</reference>
<dbReference type="STRING" id="1798543.A2898_01805"/>
<evidence type="ECO:0000256" key="1">
    <source>
        <dbReference type="SAM" id="Phobius"/>
    </source>
</evidence>
<feature type="transmembrane region" description="Helical" evidence="1">
    <location>
        <begin position="95"/>
        <end position="114"/>
    </location>
</feature>
<organism evidence="2 3">
    <name type="scientific">Candidatus Kerfeldbacteria bacterium RIFCSPLOWO2_01_FULL_48_11</name>
    <dbReference type="NCBI Taxonomy" id="1798543"/>
    <lineage>
        <taxon>Bacteria</taxon>
        <taxon>Candidatus Kerfeldiibacteriota</taxon>
    </lineage>
</organism>
<dbReference type="PANTHER" id="PTHR30238">
    <property type="entry name" value="MEMBRANE BOUND PREDICTED REDOX MODULATOR"/>
    <property type="match status" value="1"/>
</dbReference>
<keyword evidence="1" id="KW-0472">Membrane</keyword>
<keyword evidence="1" id="KW-1133">Transmembrane helix</keyword>
<dbReference type="AlphaFoldDB" id="A0A1G2B5U4"/>
<dbReference type="NCBIfam" id="NF010612">
    <property type="entry name" value="PRK14013.1-2"/>
    <property type="match status" value="1"/>
</dbReference>
<feature type="transmembrane region" description="Helical" evidence="1">
    <location>
        <begin position="276"/>
        <end position="294"/>
    </location>
</feature>
<feature type="transmembrane region" description="Helical" evidence="1">
    <location>
        <begin position="134"/>
        <end position="152"/>
    </location>
</feature>
<evidence type="ECO:0000313" key="2">
    <source>
        <dbReference type="EMBL" id="OGY83989.1"/>
    </source>
</evidence>
<evidence type="ECO:0008006" key="4">
    <source>
        <dbReference type="Google" id="ProtNLM"/>
    </source>
</evidence>
<feature type="transmembrane region" description="Helical" evidence="1">
    <location>
        <begin position="6"/>
        <end position="31"/>
    </location>
</feature>
<dbReference type="InterPro" id="IPR007427">
    <property type="entry name" value="DUF475"/>
</dbReference>
<feature type="transmembrane region" description="Helical" evidence="1">
    <location>
        <begin position="224"/>
        <end position="240"/>
    </location>
</feature>
<proteinExistence type="predicted"/>
<feature type="transmembrane region" description="Helical" evidence="1">
    <location>
        <begin position="43"/>
        <end position="66"/>
    </location>
</feature>
<feature type="transmembrane region" description="Helical" evidence="1">
    <location>
        <begin position="252"/>
        <end position="270"/>
    </location>
</feature>
<protein>
    <recommendedName>
        <fullName evidence="4">DUF475 domain-containing protein</fullName>
    </recommendedName>
</protein>
<keyword evidence="1" id="KW-0812">Transmembrane</keyword>
<dbReference type="Proteomes" id="UP000179164">
    <property type="component" value="Unassembled WGS sequence"/>
</dbReference>
<dbReference type="EMBL" id="MHKE01000012">
    <property type="protein sequence ID" value="OGY83989.1"/>
    <property type="molecule type" value="Genomic_DNA"/>
</dbReference>
<sequence>MDIFAMILTVAGLVLFETISSIDNAIINAEVLSTMKEKARRWFLLWGMIFAVFVIRGILPLLIVWFTTPTLGFFGAFTATFSNDPSVHEAIESSAPILLIGGGTFLVFLFFHWLFLEPKNYGLRGERFFHSQGVWFYAVVSILLAVIVWYALQESPMLAFGAVVGSTAFFITHGFKQNAEQQEQKLMQGDLSDISKILYLEVIDMTFSIDGVLGAFAFTLSVPLILIGNGVGAFIVREFTIRNIERIKKYTYLKNGAMYSILFLGSIMLLDSFGFHIPQWLSPVVTFLVIGYFFNKSRRVLSQQNALTAH</sequence>